<dbReference type="Pfam" id="PF00394">
    <property type="entry name" value="Cu-oxidase"/>
    <property type="match status" value="1"/>
</dbReference>
<dbReference type="InterPro" id="IPR033138">
    <property type="entry name" value="Cu_oxidase_CS"/>
</dbReference>
<dbReference type="CDD" id="cd13850">
    <property type="entry name" value="CuRO_1_Abr2_like"/>
    <property type="match status" value="1"/>
</dbReference>
<keyword evidence="3 7" id="KW-0732">Signal</keyword>
<dbReference type="OMA" id="TDMGCLP"/>
<keyword evidence="12" id="KW-1185">Reference proteome</keyword>
<evidence type="ECO:0000259" key="9">
    <source>
        <dbReference type="Pfam" id="PF07731"/>
    </source>
</evidence>
<dbReference type="FunFam" id="2.60.40.420:FF:000036">
    <property type="entry name" value="L-ascorbate oxidase"/>
    <property type="match status" value="1"/>
</dbReference>
<gene>
    <name evidence="11" type="ORF">ASPTUDRAFT_40994</name>
</gene>
<dbReference type="InterPro" id="IPR008972">
    <property type="entry name" value="Cupredoxin"/>
</dbReference>
<dbReference type="GO" id="GO:0052716">
    <property type="term" value="F:hydroquinone:oxygen oxidoreductase activity"/>
    <property type="evidence" value="ECO:0007669"/>
    <property type="project" value="UniProtKB-ARBA"/>
</dbReference>
<evidence type="ECO:0000256" key="4">
    <source>
        <dbReference type="ARBA" id="ARBA00023002"/>
    </source>
</evidence>
<dbReference type="InterPro" id="IPR002355">
    <property type="entry name" value="Cu_oxidase_Cu_BS"/>
</dbReference>
<name>A0A1L9N6V6_ASPTC</name>
<dbReference type="Gene3D" id="2.60.40.420">
    <property type="entry name" value="Cupredoxins - blue copper proteins"/>
    <property type="match status" value="3"/>
</dbReference>
<dbReference type="GO" id="GO:0042440">
    <property type="term" value="P:pigment metabolic process"/>
    <property type="evidence" value="ECO:0007669"/>
    <property type="project" value="UniProtKB-ARBA"/>
</dbReference>
<evidence type="ECO:0000256" key="5">
    <source>
        <dbReference type="ARBA" id="ARBA00023008"/>
    </source>
</evidence>
<dbReference type="Pfam" id="PF07732">
    <property type="entry name" value="Cu-oxidase_3"/>
    <property type="match status" value="1"/>
</dbReference>
<dbReference type="SUPFAM" id="SSF49503">
    <property type="entry name" value="Cupredoxins"/>
    <property type="match status" value="3"/>
</dbReference>
<comment type="similarity">
    <text evidence="1">Belongs to the multicopper oxidase family.</text>
</comment>
<dbReference type="PANTHER" id="PTHR11709">
    <property type="entry name" value="MULTI-COPPER OXIDASE"/>
    <property type="match status" value="1"/>
</dbReference>
<dbReference type="InterPro" id="IPR045087">
    <property type="entry name" value="Cu-oxidase_fam"/>
</dbReference>
<evidence type="ECO:0000256" key="3">
    <source>
        <dbReference type="ARBA" id="ARBA00022729"/>
    </source>
</evidence>
<organism evidence="11 12">
    <name type="scientific">Aspergillus tubingensis (strain CBS 134.48)</name>
    <dbReference type="NCBI Taxonomy" id="767770"/>
    <lineage>
        <taxon>Eukaryota</taxon>
        <taxon>Fungi</taxon>
        <taxon>Dikarya</taxon>
        <taxon>Ascomycota</taxon>
        <taxon>Pezizomycotina</taxon>
        <taxon>Eurotiomycetes</taxon>
        <taxon>Eurotiomycetidae</taxon>
        <taxon>Eurotiales</taxon>
        <taxon>Aspergillaceae</taxon>
        <taxon>Aspergillus</taxon>
        <taxon>Aspergillus subgen. Circumdati</taxon>
    </lineage>
</organism>
<keyword evidence="6" id="KW-0325">Glycoprotein</keyword>
<dbReference type="InterPro" id="IPR011706">
    <property type="entry name" value="Cu-oxidase_C"/>
</dbReference>
<feature type="chain" id="PRO_5012611893" description="L-ascorbate oxidase" evidence="7">
    <location>
        <begin position="22"/>
        <end position="596"/>
    </location>
</feature>
<feature type="domain" description="Plastocyanin-like" evidence="10">
    <location>
        <begin position="30"/>
        <end position="143"/>
    </location>
</feature>
<dbReference type="VEuPathDB" id="FungiDB:ASPTUDRAFT_40994"/>
<dbReference type="STRING" id="767770.A0A1L9N6V6"/>
<evidence type="ECO:0000256" key="1">
    <source>
        <dbReference type="ARBA" id="ARBA00010609"/>
    </source>
</evidence>
<dbReference type="CDD" id="cd13876">
    <property type="entry name" value="CuRO_2_Abr2_like"/>
    <property type="match status" value="1"/>
</dbReference>
<feature type="domain" description="Plastocyanin-like" evidence="9">
    <location>
        <begin position="464"/>
        <end position="576"/>
    </location>
</feature>
<accession>A0A1L9N6V6</accession>
<dbReference type="PROSITE" id="PS00080">
    <property type="entry name" value="MULTICOPPER_OXIDASE2"/>
    <property type="match status" value="1"/>
</dbReference>
<evidence type="ECO:0000313" key="12">
    <source>
        <dbReference type="Proteomes" id="UP000184304"/>
    </source>
</evidence>
<keyword evidence="2" id="KW-0479">Metal-binding</keyword>
<feature type="signal peptide" evidence="7">
    <location>
        <begin position="1"/>
        <end position="21"/>
    </location>
</feature>
<dbReference type="OrthoDB" id="2121828at2759"/>
<dbReference type="InterPro" id="IPR001117">
    <property type="entry name" value="Cu-oxidase_2nd"/>
</dbReference>
<dbReference type="PROSITE" id="PS00079">
    <property type="entry name" value="MULTICOPPER_OXIDASE1"/>
    <property type="match status" value="2"/>
</dbReference>
<evidence type="ECO:0000256" key="6">
    <source>
        <dbReference type="ARBA" id="ARBA00023180"/>
    </source>
</evidence>
<keyword evidence="5" id="KW-0186">Copper</keyword>
<dbReference type="FunFam" id="2.60.40.420:FF:000061">
    <property type="entry name" value="Laccase TilA"/>
    <property type="match status" value="1"/>
</dbReference>
<dbReference type="GO" id="GO:0005507">
    <property type="term" value="F:copper ion binding"/>
    <property type="evidence" value="ECO:0007669"/>
    <property type="project" value="InterPro"/>
</dbReference>
<dbReference type="AlphaFoldDB" id="A0A1L9N6V6"/>
<evidence type="ECO:0000256" key="2">
    <source>
        <dbReference type="ARBA" id="ARBA00022723"/>
    </source>
</evidence>
<proteinExistence type="inferred from homology"/>
<dbReference type="EMBL" id="KV878198">
    <property type="protein sequence ID" value="OJI84915.1"/>
    <property type="molecule type" value="Genomic_DNA"/>
</dbReference>
<dbReference type="InterPro" id="IPR011707">
    <property type="entry name" value="Cu-oxidase-like_N"/>
</dbReference>
<sequence>MSISQSRLALLALCFVQWVSGRVVQFQLDLTYEDVSVAGDVHKAIVSNGQIPGPTLWLKQGDDVEFLVNNSMSINTTVHFHGIEQLGTPWSDGVPGLSQEQIKPGEQFLYKWKASQYGSYIYHSHTRAQIDDGLYGAIYIEPADSVERPFHLIAGSDADEQQAMLAAEKNTRPVLISDWRAFSSHDILQIQTESGVEAYCANSVLINGKGSVICPSQEHINAATTPQQKQILGNLTLTDMGCLPPTPGVVGPYPYDLSKIPKGFYEGCTPSEGPTEVFKVNSSSRYASFDFISMAGSTSLVFSIDEHPMYVYAVDGRYVEPLLVEAVTVPVASRYSVIVPLKSEDQAGDYTIRVANNYANQLINGTAVLSYDTATPKQIGTSQPYINEAGANATASTVILNETDVIPFPVVAPATKADRTYILNVENANSSYTWTLGNQYPVSNEELRPPVLFNLSSISQAYSAMTEYGTWVDLIINITTSGQPQHPIHKHSNKYFVIGTGNQPFIWSSVEEAMKDIPENFNFENPQMRDTFYSPSSSTGPSWLAMRYHIVNPGPFLLHCHLQMHHVGGLALALLDGVDAWPTDIPEGYRLPVMPI</sequence>
<reference evidence="12" key="1">
    <citation type="journal article" date="2017" name="Genome Biol.">
        <title>Comparative genomics reveals high biological diversity and specific adaptations in the industrially and medically important fungal genus Aspergillus.</title>
        <authorList>
            <person name="de Vries R.P."/>
            <person name="Riley R."/>
            <person name="Wiebenga A."/>
            <person name="Aguilar-Osorio G."/>
            <person name="Amillis S."/>
            <person name="Uchima C.A."/>
            <person name="Anderluh G."/>
            <person name="Asadollahi M."/>
            <person name="Askin M."/>
            <person name="Barry K."/>
            <person name="Battaglia E."/>
            <person name="Bayram O."/>
            <person name="Benocci T."/>
            <person name="Braus-Stromeyer S.A."/>
            <person name="Caldana C."/>
            <person name="Canovas D."/>
            <person name="Cerqueira G.C."/>
            <person name="Chen F."/>
            <person name="Chen W."/>
            <person name="Choi C."/>
            <person name="Clum A."/>
            <person name="Dos Santos R.A."/>
            <person name="Damasio A.R."/>
            <person name="Diallinas G."/>
            <person name="Emri T."/>
            <person name="Fekete E."/>
            <person name="Flipphi M."/>
            <person name="Freyberg S."/>
            <person name="Gallo A."/>
            <person name="Gournas C."/>
            <person name="Habgood R."/>
            <person name="Hainaut M."/>
            <person name="Harispe M.L."/>
            <person name="Henrissat B."/>
            <person name="Hilden K.S."/>
            <person name="Hope R."/>
            <person name="Hossain A."/>
            <person name="Karabika E."/>
            <person name="Karaffa L."/>
            <person name="Karanyi Z."/>
            <person name="Krasevec N."/>
            <person name="Kuo A."/>
            <person name="Kusch H."/>
            <person name="LaButti K."/>
            <person name="Lagendijk E.L."/>
            <person name="Lapidus A."/>
            <person name="Levasseur A."/>
            <person name="Lindquist E."/>
            <person name="Lipzen A."/>
            <person name="Logrieco A.F."/>
            <person name="MacCabe A."/>
            <person name="Maekelae M.R."/>
            <person name="Malavazi I."/>
            <person name="Melin P."/>
            <person name="Meyer V."/>
            <person name="Mielnichuk N."/>
            <person name="Miskei M."/>
            <person name="Molnar A.P."/>
            <person name="Mule G."/>
            <person name="Ngan C.Y."/>
            <person name="Orejas M."/>
            <person name="Orosz E."/>
            <person name="Ouedraogo J.P."/>
            <person name="Overkamp K.M."/>
            <person name="Park H.-S."/>
            <person name="Perrone G."/>
            <person name="Piumi F."/>
            <person name="Punt P.J."/>
            <person name="Ram A.F."/>
            <person name="Ramon A."/>
            <person name="Rauscher S."/>
            <person name="Record E."/>
            <person name="Riano-Pachon D.M."/>
            <person name="Robert V."/>
            <person name="Roehrig J."/>
            <person name="Ruller R."/>
            <person name="Salamov A."/>
            <person name="Salih N.S."/>
            <person name="Samson R.A."/>
            <person name="Sandor E."/>
            <person name="Sanguinetti M."/>
            <person name="Schuetze T."/>
            <person name="Sepcic K."/>
            <person name="Shelest E."/>
            <person name="Sherlock G."/>
            <person name="Sophianopoulou V."/>
            <person name="Squina F.M."/>
            <person name="Sun H."/>
            <person name="Susca A."/>
            <person name="Todd R.B."/>
            <person name="Tsang A."/>
            <person name="Unkles S.E."/>
            <person name="van de Wiele N."/>
            <person name="van Rossen-Uffink D."/>
            <person name="Oliveira J.V."/>
            <person name="Vesth T.C."/>
            <person name="Visser J."/>
            <person name="Yu J.-H."/>
            <person name="Zhou M."/>
            <person name="Andersen M.R."/>
            <person name="Archer D.B."/>
            <person name="Baker S.E."/>
            <person name="Benoit I."/>
            <person name="Brakhage A.A."/>
            <person name="Braus G.H."/>
            <person name="Fischer R."/>
            <person name="Frisvad J.C."/>
            <person name="Goldman G.H."/>
            <person name="Houbraken J."/>
            <person name="Oakley B."/>
            <person name="Pocsi I."/>
            <person name="Scazzocchio C."/>
            <person name="Seiboth B."/>
            <person name="vanKuyk P.A."/>
            <person name="Wortman J."/>
            <person name="Dyer P.S."/>
            <person name="Grigoriev I.V."/>
        </authorList>
    </citation>
    <scope>NUCLEOTIDE SEQUENCE [LARGE SCALE GENOMIC DNA]</scope>
    <source>
        <strain evidence="12">CBS 134.48</strain>
    </source>
</reference>
<evidence type="ECO:0000259" key="8">
    <source>
        <dbReference type="Pfam" id="PF00394"/>
    </source>
</evidence>
<evidence type="ECO:0008006" key="13">
    <source>
        <dbReference type="Google" id="ProtNLM"/>
    </source>
</evidence>
<evidence type="ECO:0000259" key="10">
    <source>
        <dbReference type="Pfam" id="PF07732"/>
    </source>
</evidence>
<evidence type="ECO:0000313" key="11">
    <source>
        <dbReference type="EMBL" id="OJI84915.1"/>
    </source>
</evidence>
<dbReference type="PANTHER" id="PTHR11709:SF488">
    <property type="entry name" value="LACCASE-RELATED"/>
    <property type="match status" value="1"/>
</dbReference>
<dbReference type="Proteomes" id="UP000184304">
    <property type="component" value="Unassembled WGS sequence"/>
</dbReference>
<feature type="domain" description="Plastocyanin-like" evidence="8">
    <location>
        <begin position="173"/>
        <end position="373"/>
    </location>
</feature>
<dbReference type="Pfam" id="PF07731">
    <property type="entry name" value="Cu-oxidase_2"/>
    <property type="match status" value="1"/>
</dbReference>
<evidence type="ECO:0000256" key="7">
    <source>
        <dbReference type="SAM" id="SignalP"/>
    </source>
</evidence>
<keyword evidence="4" id="KW-0560">Oxidoreductase</keyword>
<dbReference type="CDD" id="cd13898">
    <property type="entry name" value="CuRO_3_Abr2_like"/>
    <property type="match status" value="1"/>
</dbReference>
<protein>
    <recommendedName>
        <fullName evidence="13">L-ascorbate oxidase</fullName>
    </recommendedName>
</protein>